<evidence type="ECO:0000313" key="3">
    <source>
        <dbReference type="Proteomes" id="UP000004756"/>
    </source>
</evidence>
<proteinExistence type="predicted"/>
<reference evidence="2 3" key="1">
    <citation type="submission" date="2009-02" db="EMBL/GenBank/DDBJ databases">
        <title>Draft genome sequence of Clostridium asparagiforme (DSM 15981).</title>
        <authorList>
            <person name="Sudarsanam P."/>
            <person name="Ley R."/>
            <person name="Guruge J."/>
            <person name="Turnbaugh P.J."/>
            <person name="Mahowald M."/>
            <person name="Liep D."/>
            <person name="Gordon J."/>
        </authorList>
    </citation>
    <scope>NUCLEOTIDE SEQUENCE [LARGE SCALE GENOMIC DNA]</scope>
    <source>
        <strain evidence="2 3">DSM 15981</strain>
    </source>
</reference>
<feature type="region of interest" description="Disordered" evidence="1">
    <location>
        <begin position="1"/>
        <end position="28"/>
    </location>
</feature>
<name>C0DBB7_9FIRM</name>
<gene>
    <name evidence="2" type="ORF">CLOSTASPAR_06572</name>
</gene>
<comment type="caution">
    <text evidence="2">The sequence shown here is derived from an EMBL/GenBank/DDBJ whole genome shotgun (WGS) entry which is preliminary data.</text>
</comment>
<feature type="compositionally biased region" description="Basic residues" evidence="1">
    <location>
        <begin position="1"/>
        <end position="10"/>
    </location>
</feature>
<dbReference type="HOGENOM" id="CLU_3166260_0_0_9"/>
<organism evidence="2 3">
    <name type="scientific">[Clostridium] asparagiforme DSM 15981</name>
    <dbReference type="NCBI Taxonomy" id="518636"/>
    <lineage>
        <taxon>Bacteria</taxon>
        <taxon>Bacillati</taxon>
        <taxon>Bacillota</taxon>
        <taxon>Clostridia</taxon>
        <taxon>Lachnospirales</taxon>
        <taxon>Lachnospiraceae</taxon>
        <taxon>Enterocloster</taxon>
    </lineage>
</organism>
<sequence length="47" mass="5505">MDTMGFRRRQQANAGANIPRSYFTTNRRGLKQSGERFRKIGGFKREI</sequence>
<keyword evidence="3" id="KW-1185">Reference proteome</keyword>
<accession>C0DBB7</accession>
<dbReference type="Proteomes" id="UP000004756">
    <property type="component" value="Unassembled WGS sequence"/>
</dbReference>
<dbReference type="EMBL" id="ACCJ01000550">
    <property type="protein sequence ID" value="EEG51292.1"/>
    <property type="molecule type" value="Genomic_DNA"/>
</dbReference>
<evidence type="ECO:0000313" key="2">
    <source>
        <dbReference type="EMBL" id="EEG51292.1"/>
    </source>
</evidence>
<dbReference type="AlphaFoldDB" id="C0DBB7"/>
<evidence type="ECO:0000256" key="1">
    <source>
        <dbReference type="SAM" id="MobiDB-lite"/>
    </source>
</evidence>
<protein>
    <submittedName>
        <fullName evidence="2">Uncharacterized protein</fullName>
    </submittedName>
</protein>